<dbReference type="GO" id="GO:0005886">
    <property type="term" value="C:plasma membrane"/>
    <property type="evidence" value="ECO:0007669"/>
    <property type="project" value="TreeGrafter"/>
</dbReference>
<dbReference type="PANTHER" id="PTHR39428:SF1">
    <property type="entry name" value="F420H(2)-DEPENDENT QUINONE REDUCTASE RV1261C"/>
    <property type="match status" value="1"/>
</dbReference>
<dbReference type="Proteomes" id="UP000630936">
    <property type="component" value="Unassembled WGS sequence"/>
</dbReference>
<feature type="domain" description="Hemerythrin-like" evidence="4">
    <location>
        <begin position="177"/>
        <end position="304"/>
    </location>
</feature>
<dbReference type="GO" id="GO:0016491">
    <property type="term" value="F:oxidoreductase activity"/>
    <property type="evidence" value="ECO:0007669"/>
    <property type="project" value="InterPro"/>
</dbReference>
<evidence type="ECO:0000256" key="3">
    <source>
        <dbReference type="SAM" id="Coils"/>
    </source>
</evidence>
<evidence type="ECO:0000259" key="4">
    <source>
        <dbReference type="Pfam" id="PF01814"/>
    </source>
</evidence>
<feature type="coiled-coil region" evidence="3">
    <location>
        <begin position="246"/>
        <end position="299"/>
    </location>
</feature>
<evidence type="ECO:0000256" key="1">
    <source>
        <dbReference type="ARBA" id="ARBA00008710"/>
    </source>
</evidence>
<keyword evidence="6" id="KW-1185">Reference proteome</keyword>
<proteinExistence type="inferred from homology"/>
<dbReference type="PANTHER" id="PTHR39428">
    <property type="entry name" value="F420H(2)-DEPENDENT QUINONE REDUCTASE RV1261C"/>
    <property type="match status" value="1"/>
</dbReference>
<dbReference type="AlphaFoldDB" id="A0A918Q123"/>
<dbReference type="Pfam" id="PF04075">
    <property type="entry name" value="F420H2_quin_red"/>
    <property type="match status" value="1"/>
</dbReference>
<dbReference type="NCBIfam" id="TIGR00026">
    <property type="entry name" value="hi_GC_TIGR00026"/>
    <property type="match status" value="1"/>
</dbReference>
<evidence type="ECO:0000256" key="2">
    <source>
        <dbReference type="ARBA" id="ARBA00049106"/>
    </source>
</evidence>
<dbReference type="Gene3D" id="2.30.110.10">
    <property type="entry name" value="Electron Transport, Fmn-binding Protein, Chain A"/>
    <property type="match status" value="1"/>
</dbReference>
<evidence type="ECO:0000313" key="6">
    <source>
        <dbReference type="Proteomes" id="UP000630936"/>
    </source>
</evidence>
<comment type="similarity">
    <text evidence="1">Belongs to the F420H(2)-dependent quinone reductase family.</text>
</comment>
<organism evidence="5 6">
    <name type="scientific">Streptomyces inusitatus</name>
    <dbReference type="NCBI Taxonomy" id="68221"/>
    <lineage>
        <taxon>Bacteria</taxon>
        <taxon>Bacillati</taxon>
        <taxon>Actinomycetota</taxon>
        <taxon>Actinomycetes</taxon>
        <taxon>Kitasatosporales</taxon>
        <taxon>Streptomycetaceae</taxon>
        <taxon>Streptomyces</taxon>
    </lineage>
</organism>
<dbReference type="GO" id="GO:0070967">
    <property type="term" value="F:coenzyme F420 binding"/>
    <property type="evidence" value="ECO:0007669"/>
    <property type="project" value="TreeGrafter"/>
</dbReference>
<protein>
    <submittedName>
        <fullName evidence="5">Cation-binding protein</fullName>
    </submittedName>
</protein>
<comment type="caution">
    <text evidence="5">The sequence shown here is derived from an EMBL/GenBank/DDBJ whole genome shotgun (WGS) entry which is preliminary data.</text>
</comment>
<dbReference type="InterPro" id="IPR012312">
    <property type="entry name" value="Hemerythrin-like"/>
</dbReference>
<dbReference type="SUPFAM" id="SSF50475">
    <property type="entry name" value="FMN-binding split barrel"/>
    <property type="match status" value="1"/>
</dbReference>
<sequence>MRAPAGPCHAPDTRLLGMPADRNRKKRMPNDFNQSVIEEFRANAGQVGGPFEGARLLLLTTTGARTGAPHTTPVGYLPDGGERVLVIASAGGSPRNPAWYHNLVANPRVTVESGVFTYQAEALVLRGEERDRAFARAAEAEPGWAEYQEKTSRVIPVVALREIPGPPQVAGTPSVGEAIKLIHDGFRRELALIRTEIAASGPGALGAQLRVNCLTVCQGLHNHHTGEDRMLFPAVAERHPELTPVIDRLTEEHLAIAALVEELRQTLSAGPESDAPTVLAEVERLCDELERHLSHEEEHLIPMLDR</sequence>
<keyword evidence="3" id="KW-0175">Coiled coil</keyword>
<dbReference type="EMBL" id="BMWG01000005">
    <property type="protein sequence ID" value="GGZ29416.1"/>
    <property type="molecule type" value="Genomic_DNA"/>
</dbReference>
<reference evidence="5" key="2">
    <citation type="submission" date="2020-09" db="EMBL/GenBank/DDBJ databases">
        <authorList>
            <person name="Sun Q."/>
            <person name="Ohkuma M."/>
        </authorList>
    </citation>
    <scope>NUCLEOTIDE SEQUENCE</scope>
    <source>
        <strain evidence="5">JCM 4988</strain>
    </source>
</reference>
<dbReference type="InterPro" id="IPR012349">
    <property type="entry name" value="Split_barrel_FMN-bd"/>
</dbReference>
<dbReference type="Pfam" id="PF01814">
    <property type="entry name" value="Hemerythrin"/>
    <property type="match status" value="1"/>
</dbReference>
<comment type="catalytic activity">
    <reaction evidence="2">
        <text>oxidized coenzyme F420-(gamma-L-Glu)(n) + a quinol + H(+) = reduced coenzyme F420-(gamma-L-Glu)(n) + a quinone</text>
        <dbReference type="Rhea" id="RHEA:39663"/>
        <dbReference type="Rhea" id="RHEA-COMP:12939"/>
        <dbReference type="Rhea" id="RHEA-COMP:14378"/>
        <dbReference type="ChEBI" id="CHEBI:15378"/>
        <dbReference type="ChEBI" id="CHEBI:24646"/>
        <dbReference type="ChEBI" id="CHEBI:132124"/>
        <dbReference type="ChEBI" id="CHEBI:133980"/>
        <dbReference type="ChEBI" id="CHEBI:139511"/>
    </reaction>
</comment>
<reference evidence="5" key="1">
    <citation type="journal article" date="2014" name="Int. J. Syst. Evol. Microbiol.">
        <title>Complete genome sequence of Corynebacterium casei LMG S-19264T (=DSM 44701T), isolated from a smear-ripened cheese.</title>
        <authorList>
            <consortium name="US DOE Joint Genome Institute (JGI-PGF)"/>
            <person name="Walter F."/>
            <person name="Albersmeier A."/>
            <person name="Kalinowski J."/>
            <person name="Ruckert C."/>
        </authorList>
    </citation>
    <scope>NUCLEOTIDE SEQUENCE</scope>
    <source>
        <strain evidence="5">JCM 4988</strain>
    </source>
</reference>
<dbReference type="InterPro" id="IPR004378">
    <property type="entry name" value="F420H2_quin_Rdtase"/>
</dbReference>
<accession>A0A918Q123</accession>
<gene>
    <name evidence="5" type="ORF">GCM10010387_23490</name>
</gene>
<dbReference type="CDD" id="cd12108">
    <property type="entry name" value="Hr-like"/>
    <property type="match status" value="1"/>
</dbReference>
<evidence type="ECO:0000313" key="5">
    <source>
        <dbReference type="EMBL" id="GGZ29416.1"/>
    </source>
</evidence>
<name>A0A918Q123_9ACTN</name>
<dbReference type="Gene3D" id="1.20.120.520">
    <property type="entry name" value="nmb1532 protein domain like"/>
    <property type="match status" value="1"/>
</dbReference>